<dbReference type="SMART" id="SM00983">
    <property type="entry name" value="TPK_B1_binding"/>
    <property type="match status" value="1"/>
</dbReference>
<gene>
    <name evidence="8" type="ORF">COZ07_04780</name>
    <name evidence="7" type="ORF">COZ58_02235</name>
</gene>
<dbReference type="GO" id="GO:0009229">
    <property type="term" value="P:thiamine diphosphate biosynthetic process"/>
    <property type="evidence" value="ECO:0007669"/>
    <property type="project" value="InterPro"/>
</dbReference>
<dbReference type="InterPro" id="IPR053149">
    <property type="entry name" value="TPK"/>
</dbReference>
<accession>A0A2M7PQ31</accession>
<dbReference type="InterPro" id="IPR007371">
    <property type="entry name" value="TPK_catalytic"/>
</dbReference>
<dbReference type="InterPro" id="IPR036371">
    <property type="entry name" value="TPK_B1-bd_sf"/>
</dbReference>
<dbReference type="InterPro" id="IPR006282">
    <property type="entry name" value="Thi_PPkinase"/>
</dbReference>
<dbReference type="GO" id="GO:0016301">
    <property type="term" value="F:kinase activity"/>
    <property type="evidence" value="ECO:0007669"/>
    <property type="project" value="UniProtKB-KW"/>
</dbReference>
<dbReference type="Proteomes" id="UP000231493">
    <property type="component" value="Unassembled WGS sequence"/>
</dbReference>
<dbReference type="AlphaFoldDB" id="A0A2M7K9R3"/>
<dbReference type="CDD" id="cd07995">
    <property type="entry name" value="TPK"/>
    <property type="match status" value="1"/>
</dbReference>
<dbReference type="Pfam" id="PF04265">
    <property type="entry name" value="TPK_B1_binding"/>
    <property type="match status" value="1"/>
</dbReference>
<accession>A0A2M7K9R3</accession>
<evidence type="ECO:0000256" key="5">
    <source>
        <dbReference type="NCBIfam" id="TIGR01378"/>
    </source>
</evidence>
<feature type="domain" description="Thiamin pyrophosphokinase thiamin-binding" evidence="6">
    <location>
        <begin position="141"/>
        <end position="210"/>
    </location>
</feature>
<dbReference type="EMBL" id="PFIP01000040">
    <property type="protein sequence ID" value="PIX34882.1"/>
    <property type="molecule type" value="Genomic_DNA"/>
</dbReference>
<evidence type="ECO:0000256" key="2">
    <source>
        <dbReference type="ARBA" id="ARBA00022741"/>
    </source>
</evidence>
<organism evidence="7 10">
    <name type="scientific">Candidatus Infernicultor aquiphilus</name>
    <dbReference type="NCBI Taxonomy" id="1805029"/>
    <lineage>
        <taxon>Bacteria</taxon>
        <taxon>Pseudomonadati</taxon>
        <taxon>Atribacterota</taxon>
        <taxon>Candidatus Phoenicimicrobiia</taxon>
        <taxon>Candidatus Pheonicimicrobiales</taxon>
        <taxon>Candidatus Phoenicimicrobiaceae</taxon>
        <taxon>Candidatus Infernicultor</taxon>
    </lineage>
</organism>
<protein>
    <recommendedName>
        <fullName evidence="5">Thiamine diphosphokinase</fullName>
        <ecNumber evidence="5">2.7.6.2</ecNumber>
    </recommendedName>
</protein>
<comment type="caution">
    <text evidence="7">The sequence shown here is derived from an EMBL/GenBank/DDBJ whole genome shotgun (WGS) entry which is preliminary data.</text>
</comment>
<dbReference type="Gene3D" id="3.40.50.10240">
    <property type="entry name" value="Thiamin pyrophosphokinase, catalytic domain"/>
    <property type="match status" value="1"/>
</dbReference>
<evidence type="ECO:0000256" key="1">
    <source>
        <dbReference type="ARBA" id="ARBA00022679"/>
    </source>
</evidence>
<evidence type="ECO:0000259" key="6">
    <source>
        <dbReference type="SMART" id="SM00983"/>
    </source>
</evidence>
<dbReference type="EC" id="2.7.6.2" evidence="5"/>
<dbReference type="Proteomes" id="UP000230646">
    <property type="component" value="Unassembled WGS sequence"/>
</dbReference>
<dbReference type="EMBL" id="PFKO01000174">
    <property type="protein sequence ID" value="PIY32719.1"/>
    <property type="molecule type" value="Genomic_DNA"/>
</dbReference>
<dbReference type="GO" id="GO:0006772">
    <property type="term" value="P:thiamine metabolic process"/>
    <property type="evidence" value="ECO:0007669"/>
    <property type="project" value="UniProtKB-UniRule"/>
</dbReference>
<evidence type="ECO:0000313" key="10">
    <source>
        <dbReference type="Proteomes" id="UP000231493"/>
    </source>
</evidence>
<evidence type="ECO:0000256" key="3">
    <source>
        <dbReference type="ARBA" id="ARBA00022777"/>
    </source>
</evidence>
<proteinExistence type="predicted"/>
<dbReference type="GO" id="GO:0005524">
    <property type="term" value="F:ATP binding"/>
    <property type="evidence" value="ECO:0007669"/>
    <property type="project" value="UniProtKB-KW"/>
</dbReference>
<dbReference type="SUPFAM" id="SSF63999">
    <property type="entry name" value="Thiamin pyrophosphokinase, catalytic domain"/>
    <property type="match status" value="1"/>
</dbReference>
<dbReference type="PANTHER" id="PTHR41299">
    <property type="entry name" value="THIAMINE PYROPHOSPHOKINASE"/>
    <property type="match status" value="1"/>
</dbReference>
<sequence>MSTNKAVIVLNGELKGNKEECKKLIGEKDVLFVAADGGVLLLESIGFLPDVIIGDFDSLTKAQYQRYEKMGVKIIKYPVEKDETDGELALQYCRERGFNNVIIIGFAGGRLDQQLANIFLLEYAFRNGITAFIKEPGLEMGIINREKVFFQKIGVRLSLIPLDEKVTGVTITGCKYLLESESLLRYKTRGISNIIEQEKAVITVKKGLLLYVLNKSVSSSIIPD</sequence>
<dbReference type="InterPro" id="IPR036759">
    <property type="entry name" value="TPK_catalytic_sf"/>
</dbReference>
<keyword evidence="1" id="KW-0808">Transferase</keyword>
<keyword evidence="2" id="KW-0547">Nucleotide-binding</keyword>
<reference evidence="7" key="1">
    <citation type="submission" date="2017-09" db="EMBL/GenBank/DDBJ databases">
        <title>Depth-based differentiation of microbial function through sediment-hosted aquifers and enrichment of novel symbionts in the deep terrestrial subsurface.</title>
        <authorList>
            <person name="Probst A.J."/>
            <person name="Ladd B."/>
            <person name="Jarett J.K."/>
            <person name="Geller-Mcgrath D.E."/>
            <person name="Sieber C.M.K."/>
            <person name="Emerson J.B."/>
            <person name="Anantharaman K."/>
            <person name="Thomas B.C."/>
            <person name="Malmstrom R."/>
            <person name="Stieglmeier M."/>
            <person name="Klingl A."/>
            <person name="Woyke T."/>
            <person name="Ryan C.M."/>
            <person name="Banfield J.F."/>
        </authorList>
    </citation>
    <scope>NUCLEOTIDE SEQUENCE</scope>
    <source>
        <strain evidence="7">CG_4_8_14_3_um_filter_34_18</strain>
    </source>
</reference>
<dbReference type="Pfam" id="PF04263">
    <property type="entry name" value="TPK_catalytic"/>
    <property type="match status" value="1"/>
</dbReference>
<evidence type="ECO:0000313" key="8">
    <source>
        <dbReference type="EMBL" id="PIY32719.1"/>
    </source>
</evidence>
<dbReference type="NCBIfam" id="TIGR01378">
    <property type="entry name" value="thi_PPkinase"/>
    <property type="match status" value="1"/>
</dbReference>
<evidence type="ECO:0000313" key="7">
    <source>
        <dbReference type="EMBL" id="PIX34882.1"/>
    </source>
</evidence>
<dbReference type="GO" id="GO:0004788">
    <property type="term" value="F:thiamine diphosphokinase activity"/>
    <property type="evidence" value="ECO:0007669"/>
    <property type="project" value="UniProtKB-UniRule"/>
</dbReference>
<dbReference type="RefSeq" id="WP_406607459.1">
    <property type="nucleotide sequence ID" value="NZ_PFKO01000174.1"/>
</dbReference>
<evidence type="ECO:0000256" key="4">
    <source>
        <dbReference type="ARBA" id="ARBA00022840"/>
    </source>
</evidence>
<keyword evidence="4" id="KW-0067">ATP-binding</keyword>
<dbReference type="SUPFAM" id="SSF63862">
    <property type="entry name" value="Thiamin pyrophosphokinase, substrate-binding domain"/>
    <property type="match status" value="1"/>
</dbReference>
<keyword evidence="3 8" id="KW-0418">Kinase</keyword>
<dbReference type="GO" id="GO:0030975">
    <property type="term" value="F:thiamine binding"/>
    <property type="evidence" value="ECO:0007669"/>
    <property type="project" value="InterPro"/>
</dbReference>
<reference evidence="9 10" key="2">
    <citation type="submission" date="2017-09" db="EMBL/GenBank/DDBJ databases">
        <title>Depth-based differentiation of microbial function through sediment-hosted aquifers and enrichment of novel symbionts in the deep terrestrial subsurface.</title>
        <authorList>
            <person name="Probst A.J."/>
            <person name="Ladd B."/>
            <person name="Jarett J.K."/>
            <person name="Geller-Mcgrath D.E."/>
            <person name="Sieber C.M."/>
            <person name="Emerson J.B."/>
            <person name="Anantharaman K."/>
            <person name="Thomas B.C."/>
            <person name="Malmstrom R."/>
            <person name="Stieglmeier M."/>
            <person name="Klingl A."/>
            <person name="Woyke T."/>
            <person name="Ryan C.M."/>
            <person name="Banfield J.F."/>
        </authorList>
    </citation>
    <scope>NUCLEOTIDE SEQUENCE [LARGE SCALE GENOMIC DNA]</scope>
    <source>
        <strain evidence="8">CG_4_10_14_3_um_filter_34_13</strain>
    </source>
</reference>
<name>A0A2M7K9R3_9BACT</name>
<dbReference type="PANTHER" id="PTHR41299:SF1">
    <property type="entry name" value="THIAMINE PYROPHOSPHOKINASE"/>
    <property type="match status" value="1"/>
</dbReference>
<dbReference type="InterPro" id="IPR007373">
    <property type="entry name" value="Thiamin_PyroPKinase_B1-bd"/>
</dbReference>
<evidence type="ECO:0000313" key="9">
    <source>
        <dbReference type="Proteomes" id="UP000230646"/>
    </source>
</evidence>